<proteinExistence type="predicted"/>
<comment type="caution">
    <text evidence="3">The sequence shown here is derived from an EMBL/GenBank/DDBJ whole genome shotgun (WGS) entry which is preliminary data.</text>
</comment>
<dbReference type="EMBL" id="CAMPGE010023327">
    <property type="protein sequence ID" value="CAI2381279.1"/>
    <property type="molecule type" value="Genomic_DNA"/>
</dbReference>
<evidence type="ECO:0000256" key="2">
    <source>
        <dbReference type="SAM" id="Phobius"/>
    </source>
</evidence>
<feature type="compositionally biased region" description="Basic and acidic residues" evidence="1">
    <location>
        <begin position="1"/>
        <end position="10"/>
    </location>
</feature>
<name>A0AAD1XYR4_EUPCR</name>
<dbReference type="Proteomes" id="UP001295684">
    <property type="component" value="Unassembled WGS sequence"/>
</dbReference>
<reference evidence="3" key="1">
    <citation type="submission" date="2023-07" db="EMBL/GenBank/DDBJ databases">
        <authorList>
            <consortium name="AG Swart"/>
            <person name="Singh M."/>
            <person name="Singh A."/>
            <person name="Seah K."/>
            <person name="Emmerich C."/>
        </authorList>
    </citation>
    <scope>NUCLEOTIDE SEQUENCE</scope>
    <source>
        <strain evidence="3">DP1</strain>
    </source>
</reference>
<dbReference type="AlphaFoldDB" id="A0AAD1XYR4"/>
<keyword evidence="2" id="KW-0472">Membrane</keyword>
<evidence type="ECO:0000256" key="1">
    <source>
        <dbReference type="SAM" id="MobiDB-lite"/>
    </source>
</evidence>
<keyword evidence="4" id="KW-1185">Reference proteome</keyword>
<feature type="compositionally biased region" description="Polar residues" evidence="1">
    <location>
        <begin position="11"/>
        <end position="23"/>
    </location>
</feature>
<evidence type="ECO:0000313" key="4">
    <source>
        <dbReference type="Proteomes" id="UP001295684"/>
    </source>
</evidence>
<keyword evidence="2" id="KW-1133">Transmembrane helix</keyword>
<feature type="region of interest" description="Disordered" evidence="1">
    <location>
        <begin position="1"/>
        <end position="29"/>
    </location>
</feature>
<gene>
    <name evidence="3" type="ORF">ECRASSUSDP1_LOCUS22731</name>
</gene>
<keyword evidence="2" id="KW-0812">Transmembrane</keyword>
<evidence type="ECO:0000313" key="3">
    <source>
        <dbReference type="EMBL" id="CAI2381279.1"/>
    </source>
</evidence>
<feature type="compositionally biased region" description="Basic and acidic residues" evidence="1">
    <location>
        <begin position="195"/>
        <end position="206"/>
    </location>
</feature>
<feature type="region of interest" description="Disordered" evidence="1">
    <location>
        <begin position="195"/>
        <end position="218"/>
    </location>
</feature>
<protein>
    <submittedName>
        <fullName evidence="3">Uncharacterized protein</fullName>
    </submittedName>
</protein>
<accession>A0AAD1XYR4</accession>
<sequence>MSSDKSENSVDSKPPQNEQNPNDDTSKRSFMSVFKPFGAENSASAKAIDEVQPPTHDASKTADERYEEMENYLQVDHERNAKFRRRLAFLFPYNVFLLWGSIKYAKNIHKIAKRFWPNRRKFSVGNFILIGTVQALFFTTLYAGGNLAILGINPLKPQESFREDAEFVKDSSNLVVIQALKYAGLSEDTIQRIENDLKNSDKKTQEDNLEQSDDNKEN</sequence>
<feature type="transmembrane region" description="Helical" evidence="2">
    <location>
        <begin position="125"/>
        <end position="152"/>
    </location>
</feature>
<organism evidence="3 4">
    <name type="scientific">Euplotes crassus</name>
    <dbReference type="NCBI Taxonomy" id="5936"/>
    <lineage>
        <taxon>Eukaryota</taxon>
        <taxon>Sar</taxon>
        <taxon>Alveolata</taxon>
        <taxon>Ciliophora</taxon>
        <taxon>Intramacronucleata</taxon>
        <taxon>Spirotrichea</taxon>
        <taxon>Hypotrichia</taxon>
        <taxon>Euplotida</taxon>
        <taxon>Euplotidae</taxon>
        <taxon>Moneuplotes</taxon>
    </lineage>
</organism>